<dbReference type="STRING" id="1758689.SGUI_0765"/>
<evidence type="ECO:0000313" key="2">
    <source>
        <dbReference type="Proteomes" id="UP000092482"/>
    </source>
</evidence>
<protein>
    <submittedName>
        <fullName evidence="1">Uncharacterized protein</fullName>
    </submittedName>
</protein>
<sequence>MRPAPGVTTRIPAPHPRRIGAAARILTAYPCHEARHRL</sequence>
<accession>A0A1B1N9S7</accession>
<dbReference type="KEGG" id="serj:SGUI_0765"/>
<dbReference type="EMBL" id="CP014989">
    <property type="protein sequence ID" value="ANS78161.1"/>
    <property type="molecule type" value="Genomic_DNA"/>
</dbReference>
<proteinExistence type="predicted"/>
<gene>
    <name evidence="1" type="ORF">SGUI_0765</name>
</gene>
<name>A0A1B1N9S7_9MICO</name>
<reference evidence="1 2" key="1">
    <citation type="submission" date="2016-03" db="EMBL/GenBank/DDBJ databases">
        <title>Shallow-sea hydrothermal system.</title>
        <authorList>
            <person name="Tang K."/>
        </authorList>
    </citation>
    <scope>NUCLEOTIDE SEQUENCE [LARGE SCALE GENOMIC DNA]</scope>
    <source>
        <strain evidence="1 2">JLT9</strain>
    </source>
</reference>
<keyword evidence="2" id="KW-1185">Reference proteome</keyword>
<evidence type="ECO:0000313" key="1">
    <source>
        <dbReference type="EMBL" id="ANS78161.1"/>
    </source>
</evidence>
<dbReference type="Proteomes" id="UP000092482">
    <property type="component" value="Chromosome"/>
</dbReference>
<dbReference type="AlphaFoldDB" id="A0A1B1N9S7"/>
<organism evidence="1 2">
    <name type="scientific">Serinicoccus hydrothermalis</name>
    <dbReference type="NCBI Taxonomy" id="1758689"/>
    <lineage>
        <taxon>Bacteria</taxon>
        <taxon>Bacillati</taxon>
        <taxon>Actinomycetota</taxon>
        <taxon>Actinomycetes</taxon>
        <taxon>Micrococcales</taxon>
        <taxon>Ornithinimicrobiaceae</taxon>
        <taxon>Serinicoccus</taxon>
    </lineage>
</organism>